<dbReference type="InterPro" id="IPR023393">
    <property type="entry name" value="START-like_dom_sf"/>
</dbReference>
<evidence type="ECO:0000256" key="2">
    <source>
        <dbReference type="ARBA" id="ARBA00022649"/>
    </source>
</evidence>
<dbReference type="Proteomes" id="UP000711391">
    <property type="component" value="Unassembled WGS sequence"/>
</dbReference>
<dbReference type="Gene3D" id="3.30.530.20">
    <property type="match status" value="1"/>
</dbReference>
<comment type="caution">
    <text evidence="4">The sequence shown here is derived from an EMBL/GenBank/DDBJ whole genome shotgun (WGS) entry which is preliminary data.</text>
</comment>
<dbReference type="InterPro" id="IPR005031">
    <property type="entry name" value="COQ10_START"/>
</dbReference>
<evidence type="ECO:0000313" key="5">
    <source>
        <dbReference type="Proteomes" id="UP000711391"/>
    </source>
</evidence>
<dbReference type="SUPFAM" id="SSF55961">
    <property type="entry name" value="Bet v1-like"/>
    <property type="match status" value="1"/>
</dbReference>
<name>A0A937I8T1_9GAMM</name>
<feature type="domain" description="Coenzyme Q-binding protein COQ10 START" evidence="3">
    <location>
        <begin position="18"/>
        <end position="134"/>
    </location>
</feature>
<keyword evidence="2" id="KW-1277">Toxin-antitoxin system</keyword>
<evidence type="ECO:0000256" key="1">
    <source>
        <dbReference type="ARBA" id="ARBA00008918"/>
    </source>
</evidence>
<comment type="similarity">
    <text evidence="1">Belongs to the ribosome association toxin RatA family.</text>
</comment>
<reference evidence="4" key="1">
    <citation type="submission" date="2020-10" db="EMBL/GenBank/DDBJ databases">
        <title>Microbiome of the Black Sea water column analyzed by genome centric metagenomics.</title>
        <authorList>
            <person name="Cabello-Yeves P.J."/>
            <person name="Callieri C."/>
            <person name="Picazo A."/>
            <person name="Mehrshad M."/>
            <person name="Haro-Moreno J.M."/>
            <person name="Roda-Garcia J."/>
            <person name="Dzembekova N."/>
            <person name="Slabakova V."/>
            <person name="Slabakova N."/>
            <person name="Moncheva S."/>
            <person name="Rodriguez-Valera F."/>
        </authorList>
    </citation>
    <scope>NUCLEOTIDE SEQUENCE</scope>
    <source>
        <strain evidence="4">BS307-5m-G50</strain>
    </source>
</reference>
<organism evidence="4 5">
    <name type="scientific">SAR86 cluster bacterium</name>
    <dbReference type="NCBI Taxonomy" id="2030880"/>
    <lineage>
        <taxon>Bacteria</taxon>
        <taxon>Pseudomonadati</taxon>
        <taxon>Pseudomonadota</taxon>
        <taxon>Gammaproteobacteria</taxon>
        <taxon>SAR86 cluster</taxon>
    </lineage>
</organism>
<evidence type="ECO:0000313" key="4">
    <source>
        <dbReference type="EMBL" id="MBL6818016.1"/>
    </source>
</evidence>
<dbReference type="AlphaFoldDB" id="A0A937I8T1"/>
<evidence type="ECO:0000259" key="3">
    <source>
        <dbReference type="Pfam" id="PF03364"/>
    </source>
</evidence>
<dbReference type="Pfam" id="PF03364">
    <property type="entry name" value="Polyketide_cyc"/>
    <property type="match status" value="1"/>
</dbReference>
<proteinExistence type="inferred from homology"/>
<dbReference type="EMBL" id="JADHQD010000005">
    <property type="protein sequence ID" value="MBL6818016.1"/>
    <property type="molecule type" value="Genomic_DNA"/>
</dbReference>
<gene>
    <name evidence="4" type="ORF">ISQ64_01270</name>
</gene>
<protein>
    <recommendedName>
        <fullName evidence="3">Coenzyme Q-binding protein COQ10 START domain-containing protein</fullName>
    </recommendedName>
</protein>
<sequence length="139" mass="15862">MKRDISFERIVSVDSSIAFEAVRNFDEYVDFIPTCTKASLISSEPPIEVGQLEFNILGKNYFIQSENTVSNDSVNIKQLEGPFNSFEGKWSVKKLNNDTCKIIFYAEFELPFLLNTVVPKSLIEKFSDSIIESFIKKVT</sequence>
<accession>A0A937I8T1</accession>